<name>A0A7G6YGJ7_9MICO</name>
<protein>
    <recommendedName>
        <fullName evidence="3">Pilus assembly protein TadE</fullName>
    </recommendedName>
</protein>
<dbReference type="EMBL" id="CP043641">
    <property type="protein sequence ID" value="QNE37612.1"/>
    <property type="molecule type" value="Genomic_DNA"/>
</dbReference>
<sequence length="112" mass="10925">MHGERGSVTAEFAAVLPAVLLCLALCVGAIQAAAQQARLLDHAAAAARLLGRGDAAPRPPEGAARQVGSAGGLLCVTVTAPSAAGGLGALGLTVSARSCALDDAAPDEEVEE</sequence>
<dbReference type="KEGG" id="lse:F1C12_08520"/>
<organism evidence="1 2">
    <name type="scientific">Leifsonia shinshuensis</name>
    <dbReference type="NCBI Taxonomy" id="150026"/>
    <lineage>
        <taxon>Bacteria</taxon>
        <taxon>Bacillati</taxon>
        <taxon>Actinomycetota</taxon>
        <taxon>Actinomycetes</taxon>
        <taxon>Micrococcales</taxon>
        <taxon>Microbacteriaceae</taxon>
        <taxon>Leifsonia</taxon>
    </lineage>
</organism>
<dbReference type="Proteomes" id="UP000515511">
    <property type="component" value="Chromosome"/>
</dbReference>
<dbReference type="AlphaFoldDB" id="A0A7G6YGJ7"/>
<evidence type="ECO:0008006" key="3">
    <source>
        <dbReference type="Google" id="ProtNLM"/>
    </source>
</evidence>
<accession>A0A7G6YGJ7</accession>
<reference evidence="2" key="1">
    <citation type="submission" date="2019-09" db="EMBL/GenBank/DDBJ databases">
        <title>Antimicrobial potential of Antarctic Bacteria.</title>
        <authorList>
            <person name="Benaud N."/>
            <person name="Edwards R.J."/>
            <person name="Ferrari B.C."/>
        </authorList>
    </citation>
    <scope>NUCLEOTIDE SEQUENCE [LARGE SCALE GENOMIC DNA]</scope>
    <source>
        <strain evidence="2">INR9</strain>
    </source>
</reference>
<evidence type="ECO:0000313" key="2">
    <source>
        <dbReference type="Proteomes" id="UP000515511"/>
    </source>
</evidence>
<proteinExistence type="predicted"/>
<evidence type="ECO:0000313" key="1">
    <source>
        <dbReference type="EMBL" id="QNE37612.1"/>
    </source>
</evidence>
<gene>
    <name evidence="1" type="ORF">F1C12_08520</name>
</gene>